<accession>A0ACB9C6L0</accession>
<name>A0ACB9C6L0_ARCLA</name>
<protein>
    <submittedName>
        <fullName evidence="1">Uncharacterized protein</fullName>
    </submittedName>
</protein>
<reference evidence="1 2" key="2">
    <citation type="journal article" date="2022" name="Mol. Ecol. Resour.">
        <title>The genomes of chicory, endive, great burdock and yacon provide insights into Asteraceae paleo-polyploidization history and plant inulin production.</title>
        <authorList>
            <person name="Fan W."/>
            <person name="Wang S."/>
            <person name="Wang H."/>
            <person name="Wang A."/>
            <person name="Jiang F."/>
            <person name="Liu H."/>
            <person name="Zhao H."/>
            <person name="Xu D."/>
            <person name="Zhang Y."/>
        </authorList>
    </citation>
    <scope>NUCLEOTIDE SEQUENCE [LARGE SCALE GENOMIC DNA]</scope>
    <source>
        <strain evidence="2">cv. Niubang</strain>
    </source>
</reference>
<proteinExistence type="predicted"/>
<comment type="caution">
    <text evidence="1">The sequence shown here is derived from an EMBL/GenBank/DDBJ whole genome shotgun (WGS) entry which is preliminary data.</text>
</comment>
<organism evidence="1 2">
    <name type="scientific">Arctium lappa</name>
    <name type="common">Greater burdock</name>
    <name type="synonym">Lappa major</name>
    <dbReference type="NCBI Taxonomy" id="4217"/>
    <lineage>
        <taxon>Eukaryota</taxon>
        <taxon>Viridiplantae</taxon>
        <taxon>Streptophyta</taxon>
        <taxon>Embryophyta</taxon>
        <taxon>Tracheophyta</taxon>
        <taxon>Spermatophyta</taxon>
        <taxon>Magnoliopsida</taxon>
        <taxon>eudicotyledons</taxon>
        <taxon>Gunneridae</taxon>
        <taxon>Pentapetalae</taxon>
        <taxon>asterids</taxon>
        <taxon>campanulids</taxon>
        <taxon>Asterales</taxon>
        <taxon>Asteraceae</taxon>
        <taxon>Carduoideae</taxon>
        <taxon>Cardueae</taxon>
        <taxon>Arctiinae</taxon>
        <taxon>Arctium</taxon>
    </lineage>
</organism>
<dbReference type="EMBL" id="CM042051">
    <property type="protein sequence ID" value="KAI3729868.1"/>
    <property type="molecule type" value="Genomic_DNA"/>
</dbReference>
<dbReference type="Proteomes" id="UP001055879">
    <property type="component" value="Linkage Group LG05"/>
</dbReference>
<gene>
    <name evidence="1" type="ORF">L6452_18539</name>
</gene>
<sequence>MERGSQFANWPRAGEGTDRVAKSNVKGYVNNNQKCDSGKAGEGTYTVAKSYVKGYVNNNQNGDSGKGKKKGPTGSVNQSAFSLPAVTSLTLTLYASNRNHHTPVI</sequence>
<evidence type="ECO:0000313" key="1">
    <source>
        <dbReference type="EMBL" id="KAI3729868.1"/>
    </source>
</evidence>
<reference evidence="2" key="1">
    <citation type="journal article" date="2022" name="Mol. Ecol. Resour.">
        <title>The genomes of chicory, endive, great burdock and yacon provide insights into Asteraceae palaeo-polyploidization history and plant inulin production.</title>
        <authorList>
            <person name="Fan W."/>
            <person name="Wang S."/>
            <person name="Wang H."/>
            <person name="Wang A."/>
            <person name="Jiang F."/>
            <person name="Liu H."/>
            <person name="Zhao H."/>
            <person name="Xu D."/>
            <person name="Zhang Y."/>
        </authorList>
    </citation>
    <scope>NUCLEOTIDE SEQUENCE [LARGE SCALE GENOMIC DNA]</scope>
    <source>
        <strain evidence="2">cv. Niubang</strain>
    </source>
</reference>
<keyword evidence="2" id="KW-1185">Reference proteome</keyword>
<evidence type="ECO:0000313" key="2">
    <source>
        <dbReference type="Proteomes" id="UP001055879"/>
    </source>
</evidence>